<keyword evidence="4" id="KW-0813">Transport</keyword>
<dbReference type="Gene3D" id="1.20.120.1380">
    <property type="entry name" value="Flagellar FlhF biosynthesis protein, N domain"/>
    <property type="match status" value="1"/>
</dbReference>
<keyword evidence="11" id="KW-1006">Bacterial flagellum protein export</keyword>
<evidence type="ECO:0000313" key="16">
    <source>
        <dbReference type="EMBL" id="MFC4711648.1"/>
    </source>
</evidence>
<evidence type="ECO:0000259" key="14">
    <source>
        <dbReference type="SMART" id="SM00382"/>
    </source>
</evidence>
<evidence type="ECO:0000256" key="8">
    <source>
        <dbReference type="ARBA" id="ARBA00022927"/>
    </source>
</evidence>
<evidence type="ECO:0000313" key="17">
    <source>
        <dbReference type="Proteomes" id="UP001595932"/>
    </source>
</evidence>
<keyword evidence="9" id="KW-0342">GTP-binding</keyword>
<proteinExistence type="inferred from homology"/>
<dbReference type="SUPFAM" id="SSF52540">
    <property type="entry name" value="P-loop containing nucleoside triphosphate hydrolases"/>
    <property type="match status" value="1"/>
</dbReference>
<dbReference type="PANTHER" id="PTHR43134:SF3">
    <property type="entry name" value="FLAGELLAR BIOSYNTHESIS PROTEIN FLHF"/>
    <property type="match status" value="1"/>
</dbReference>
<sequence>MRLKTYRVKTMTEAMALIKQQLGDDALILNTKKIKTGGLFGLFQQDRLEVTAAIETAEEVAQEVKPSAGTAPVAAVKTATPVPPKNKDDIMEELQSLKRLMMHELPEDRLPKNLRPVRDQLMRQGVEEDVQTELLTRLLPKAGDTEKFTEETFHAEVVGFIEERQLAASERMPAIACFIGPTGVGKTTTIAKVAAEQLLEHKRTVGLITADTYRIAAVTQLKTYGDILEVPVEVVESREQLASALQSLNACDVILIDTAGRNYQQLQYIEELQQLLPEGQHIHTTLVLSLTAKFEDMVQIIKNFEMLPIDELLLTKKDETASAGAILNLLNRYPIPLRRIATGQNVPDDLVAATPARIADYIVGIQRHA</sequence>
<protein>
    <recommendedName>
        <fullName evidence="3 13">Flagellar biosynthesis protein FlhF</fullName>
    </recommendedName>
</protein>
<dbReference type="PANTHER" id="PTHR43134">
    <property type="entry name" value="SIGNAL RECOGNITION PARTICLE RECEPTOR SUBUNIT ALPHA"/>
    <property type="match status" value="1"/>
</dbReference>
<evidence type="ECO:0000259" key="15">
    <source>
        <dbReference type="SMART" id="SM00962"/>
    </source>
</evidence>
<evidence type="ECO:0000256" key="4">
    <source>
        <dbReference type="ARBA" id="ARBA00022448"/>
    </source>
</evidence>
<keyword evidence="16" id="KW-0282">Flagellum</keyword>
<evidence type="ECO:0000256" key="12">
    <source>
        <dbReference type="ARBA" id="ARBA00025337"/>
    </source>
</evidence>
<evidence type="ECO:0000256" key="2">
    <source>
        <dbReference type="ARBA" id="ARBA00008531"/>
    </source>
</evidence>
<keyword evidence="17" id="KW-1185">Reference proteome</keyword>
<keyword evidence="7" id="KW-1005">Bacterial flagellum biogenesis</keyword>
<dbReference type="InterPro" id="IPR020006">
    <property type="entry name" value="FlhF"/>
</dbReference>
<dbReference type="CDD" id="cd17873">
    <property type="entry name" value="FlhF"/>
    <property type="match status" value="1"/>
</dbReference>
<evidence type="ECO:0000256" key="5">
    <source>
        <dbReference type="ARBA" id="ARBA00022475"/>
    </source>
</evidence>
<comment type="caution">
    <text evidence="16">The sequence shown here is derived from an EMBL/GenBank/DDBJ whole genome shotgun (WGS) entry which is preliminary data.</text>
</comment>
<reference evidence="17" key="1">
    <citation type="journal article" date="2019" name="Int. J. Syst. Evol. Microbiol.">
        <title>The Global Catalogue of Microorganisms (GCM) 10K type strain sequencing project: providing services to taxonomists for standard genome sequencing and annotation.</title>
        <authorList>
            <consortium name="The Broad Institute Genomics Platform"/>
            <consortium name="The Broad Institute Genome Sequencing Center for Infectious Disease"/>
            <person name="Wu L."/>
            <person name="Ma J."/>
        </authorList>
    </citation>
    <scope>NUCLEOTIDE SEQUENCE [LARGE SCALE GENOMIC DNA]</scope>
    <source>
        <strain evidence="17">CGMCC 1.12151</strain>
    </source>
</reference>
<keyword evidence="16" id="KW-0969">Cilium</keyword>
<name>A0ABV9MAI6_9BACL</name>
<keyword evidence="8" id="KW-0653">Protein transport</keyword>
<feature type="domain" description="AAA+ ATPase" evidence="14">
    <location>
        <begin position="172"/>
        <end position="369"/>
    </location>
</feature>
<evidence type="ECO:0000256" key="9">
    <source>
        <dbReference type="ARBA" id="ARBA00023134"/>
    </source>
</evidence>
<evidence type="ECO:0000256" key="10">
    <source>
        <dbReference type="ARBA" id="ARBA00023136"/>
    </source>
</evidence>
<dbReference type="Proteomes" id="UP001595932">
    <property type="component" value="Unassembled WGS sequence"/>
</dbReference>
<dbReference type="InterPro" id="IPR000897">
    <property type="entry name" value="SRP54_GTPase_dom"/>
</dbReference>
<dbReference type="InterPro" id="IPR047040">
    <property type="entry name" value="FlhF__GTPase_dom"/>
</dbReference>
<evidence type="ECO:0000256" key="13">
    <source>
        <dbReference type="NCBIfam" id="TIGR03499"/>
    </source>
</evidence>
<evidence type="ECO:0000256" key="6">
    <source>
        <dbReference type="ARBA" id="ARBA00022741"/>
    </source>
</evidence>
<dbReference type="Pfam" id="PF00448">
    <property type="entry name" value="SRP54"/>
    <property type="match status" value="1"/>
</dbReference>
<dbReference type="SMART" id="SM00382">
    <property type="entry name" value="AAA"/>
    <property type="match status" value="1"/>
</dbReference>
<evidence type="ECO:0000256" key="1">
    <source>
        <dbReference type="ARBA" id="ARBA00004413"/>
    </source>
</evidence>
<evidence type="ECO:0000256" key="11">
    <source>
        <dbReference type="ARBA" id="ARBA00023225"/>
    </source>
</evidence>
<comment type="function">
    <text evidence="12">Necessary for flagellar biosynthesis. May be involved in translocation of the flagellum.</text>
</comment>
<keyword evidence="10" id="KW-0472">Membrane</keyword>
<dbReference type="Gene3D" id="3.40.50.300">
    <property type="entry name" value="P-loop containing nucleotide triphosphate hydrolases"/>
    <property type="match status" value="1"/>
</dbReference>
<evidence type="ECO:0000256" key="3">
    <source>
        <dbReference type="ARBA" id="ARBA00014919"/>
    </source>
</evidence>
<dbReference type="SMART" id="SM00962">
    <property type="entry name" value="SRP54"/>
    <property type="match status" value="1"/>
</dbReference>
<dbReference type="NCBIfam" id="TIGR03499">
    <property type="entry name" value="FlhF"/>
    <property type="match status" value="1"/>
</dbReference>
<organism evidence="16 17">
    <name type="scientific">Planococcus dechangensis</name>
    <dbReference type="NCBI Taxonomy" id="1176255"/>
    <lineage>
        <taxon>Bacteria</taxon>
        <taxon>Bacillati</taxon>
        <taxon>Bacillota</taxon>
        <taxon>Bacilli</taxon>
        <taxon>Bacillales</taxon>
        <taxon>Caryophanaceae</taxon>
        <taxon>Planococcus</taxon>
    </lineage>
</organism>
<comment type="similarity">
    <text evidence="2">Belongs to the GTP-binding SRP family.</text>
</comment>
<comment type="subcellular location">
    <subcellularLocation>
        <location evidence="1">Cell membrane</location>
        <topology evidence="1">Peripheral membrane protein</topology>
        <orientation evidence="1">Cytoplasmic side</orientation>
    </subcellularLocation>
</comment>
<dbReference type="RefSeq" id="WP_377276285.1">
    <property type="nucleotide sequence ID" value="NZ_JBHSGL010000002.1"/>
</dbReference>
<dbReference type="InterPro" id="IPR003593">
    <property type="entry name" value="AAA+_ATPase"/>
</dbReference>
<keyword evidence="5" id="KW-1003">Cell membrane</keyword>
<accession>A0ABV9MAI6</accession>
<keyword evidence="16" id="KW-0966">Cell projection</keyword>
<gene>
    <name evidence="16" type="primary">flhF</name>
    <name evidence="16" type="ORF">ACFO5U_02175</name>
</gene>
<dbReference type="InterPro" id="IPR027417">
    <property type="entry name" value="P-loop_NTPase"/>
</dbReference>
<keyword evidence="6" id="KW-0547">Nucleotide-binding</keyword>
<feature type="domain" description="SRP54-type proteins GTP-binding" evidence="15">
    <location>
        <begin position="173"/>
        <end position="364"/>
    </location>
</feature>
<dbReference type="EMBL" id="JBHSGL010000002">
    <property type="protein sequence ID" value="MFC4711648.1"/>
    <property type="molecule type" value="Genomic_DNA"/>
</dbReference>
<evidence type="ECO:0000256" key="7">
    <source>
        <dbReference type="ARBA" id="ARBA00022795"/>
    </source>
</evidence>